<protein>
    <submittedName>
        <fullName evidence="1">Uncharacterized protein</fullName>
    </submittedName>
</protein>
<evidence type="ECO:0000313" key="2">
    <source>
        <dbReference type="Proteomes" id="UP001162793"/>
    </source>
</evidence>
<name>A0AA41WRV1_9RALS</name>
<dbReference type="RefSeq" id="WP_253535047.1">
    <property type="nucleotide sequence ID" value="NZ_JAMYWC010000001.1"/>
</dbReference>
<dbReference type="Proteomes" id="UP001162793">
    <property type="component" value="Unassembled WGS sequence"/>
</dbReference>
<organism evidence="1 2">
    <name type="scientific">Ralstonia chuxiongensis</name>
    <dbReference type="NCBI Taxonomy" id="2957504"/>
    <lineage>
        <taxon>Bacteria</taxon>
        <taxon>Pseudomonadati</taxon>
        <taxon>Pseudomonadota</taxon>
        <taxon>Betaproteobacteria</taxon>
        <taxon>Burkholderiales</taxon>
        <taxon>Burkholderiaceae</taxon>
        <taxon>Ralstonia</taxon>
    </lineage>
</organism>
<gene>
    <name evidence="1" type="ORF">NKG59_02800</name>
</gene>
<dbReference type="AlphaFoldDB" id="A0AA41WRV1"/>
<dbReference type="EMBL" id="JAMYWC010000001">
    <property type="protein sequence ID" value="MCP1171267.1"/>
    <property type="molecule type" value="Genomic_DNA"/>
</dbReference>
<evidence type="ECO:0000313" key="1">
    <source>
        <dbReference type="EMBL" id="MCP1171267.1"/>
    </source>
</evidence>
<accession>A0AA41WRV1</accession>
<comment type="caution">
    <text evidence="1">The sequence shown here is derived from an EMBL/GenBank/DDBJ whole genome shotgun (WGS) entry which is preliminary data.</text>
</comment>
<keyword evidence="2" id="KW-1185">Reference proteome</keyword>
<proteinExistence type="predicted"/>
<reference evidence="2" key="1">
    <citation type="journal article" date="2023" name="Front. Microbiol.">
        <title>Ralstonia chuxiongensis sp. nov., Ralstonia mojiangensis sp. nov., and Ralstonia soli sp. nov., isolated from tobacco fields, are three novel species in the family Burkholderiaceae.</title>
        <authorList>
            <person name="Lu C.H."/>
            <person name="Zhang Y.Y."/>
            <person name="Jiang N."/>
            <person name="Chen W."/>
            <person name="Shao X."/>
            <person name="Zhao Z.M."/>
            <person name="Lu W.L."/>
            <person name="Hu X."/>
            <person name="Xi Y.X."/>
            <person name="Zou S.Y."/>
            <person name="Wei Q.J."/>
            <person name="Lin Z.L."/>
            <person name="Gong L."/>
            <person name="Gai X.T."/>
            <person name="Zhang L.Q."/>
            <person name="Li J.Y."/>
            <person name="Jin Y."/>
            <person name="Xia Z.Y."/>
        </authorList>
    </citation>
    <scope>NUCLEOTIDE SEQUENCE [LARGE SCALE GENOMIC DNA]</scope>
    <source>
        <strain evidence="2">21YRMH01-3</strain>
    </source>
</reference>
<sequence length="89" mass="9901">MINYFANLPPDDAVQMEQLSRLSYELRESRRKLLEPYGVNDEGDLLARIAAADLPEHPAYEHYLGSLALATAKQEVTAELKALLARMGG</sequence>